<accession>A0ABQ0VXP4</accession>
<dbReference type="Pfam" id="PF18082">
    <property type="entry name" value="NAT_N"/>
    <property type="match status" value="1"/>
</dbReference>
<evidence type="ECO:0000259" key="1">
    <source>
        <dbReference type="Pfam" id="PF18082"/>
    </source>
</evidence>
<proteinExistence type="predicted"/>
<feature type="domain" description="N-acyltransferase N-terminal" evidence="1">
    <location>
        <begin position="7"/>
        <end position="128"/>
    </location>
</feature>
<evidence type="ECO:0000259" key="2">
    <source>
        <dbReference type="Pfam" id="PF18164"/>
    </source>
</evidence>
<dbReference type="Pfam" id="PF18164">
    <property type="entry name" value="GNAT_C"/>
    <property type="match status" value="1"/>
</dbReference>
<dbReference type="InterPro" id="IPR041273">
    <property type="entry name" value="NAT_N"/>
</dbReference>
<evidence type="ECO:0008006" key="5">
    <source>
        <dbReference type="Google" id="ProtNLM"/>
    </source>
</evidence>
<dbReference type="Proteomes" id="UP000321773">
    <property type="component" value="Unassembled WGS sequence"/>
</dbReference>
<evidence type="ECO:0000313" key="3">
    <source>
        <dbReference type="EMBL" id="GEM04865.1"/>
    </source>
</evidence>
<feature type="domain" description="GNAT-like C-terminal" evidence="2">
    <location>
        <begin position="132"/>
        <end position="268"/>
    </location>
</feature>
<keyword evidence="4" id="KW-1185">Reference proteome</keyword>
<comment type="caution">
    <text evidence="3">The sequence shown here is derived from an EMBL/GenBank/DDBJ whole genome shotgun (WGS) entry which is preliminary data.</text>
</comment>
<dbReference type="Gene3D" id="3.40.630.120">
    <property type="match status" value="1"/>
</dbReference>
<gene>
    <name evidence="3" type="ORF">HMI01_18530</name>
</gene>
<name>A0ABQ0VXP4_9BACI</name>
<sequence>MREMTEYELYQLMELPNEVANLLLDYKERRDITIPLSIRNKILNPKTWDEGISDLEKLLVNDNDGIGVLWELLYIVRAYSYYEYINRFIPLDIFIATMKFCTRFLHEHYETFNTYKFIWAWWFPRQIALKEFRIGSLEYEFIEGEEKEIAIHIPSDANLNPNAIITSLREFIEFQQDYFPEWKNTPLTCNTWMLMPEIANLINKESNLVFFQNLFTVDDIRYDETWYMDWIYPGYKGNKESLPEDTSLQRNLKQHLLLGEKFGIAKGHISSIKDIL</sequence>
<dbReference type="EMBL" id="BJWJ01000019">
    <property type="protein sequence ID" value="GEM04865.1"/>
    <property type="molecule type" value="Genomic_DNA"/>
</dbReference>
<dbReference type="InterPro" id="IPR041644">
    <property type="entry name" value="GNAT_C"/>
</dbReference>
<protein>
    <recommendedName>
        <fullName evidence="5">DUF5596 domain-containing protein</fullName>
    </recommendedName>
</protein>
<organism evidence="3 4">
    <name type="scientific">Halolactibacillus miurensis</name>
    <dbReference type="NCBI Taxonomy" id="306541"/>
    <lineage>
        <taxon>Bacteria</taxon>
        <taxon>Bacillati</taxon>
        <taxon>Bacillota</taxon>
        <taxon>Bacilli</taxon>
        <taxon>Bacillales</taxon>
        <taxon>Bacillaceae</taxon>
        <taxon>Halolactibacillus</taxon>
    </lineage>
</organism>
<evidence type="ECO:0000313" key="4">
    <source>
        <dbReference type="Proteomes" id="UP000321773"/>
    </source>
</evidence>
<dbReference type="RefSeq" id="WP_062322459.1">
    <property type="nucleotide sequence ID" value="NZ_BJWJ01000019.1"/>
</dbReference>
<reference evidence="3 4" key="1">
    <citation type="submission" date="2019-07" db="EMBL/GenBank/DDBJ databases">
        <title>Whole genome shotgun sequence of Halolactibacillus miurensis NBRC 100873.</title>
        <authorList>
            <person name="Hosoyama A."/>
            <person name="Uohara A."/>
            <person name="Ohji S."/>
            <person name="Ichikawa N."/>
        </authorList>
    </citation>
    <scope>NUCLEOTIDE SEQUENCE [LARGE SCALE GENOMIC DNA]</scope>
    <source>
        <strain evidence="3 4">NBRC 100873</strain>
    </source>
</reference>